<keyword evidence="7 10" id="KW-0862">Zinc</keyword>
<dbReference type="InterPro" id="IPR027268">
    <property type="entry name" value="Peptidase_M4/M1_CTD_sf"/>
</dbReference>
<evidence type="ECO:0000256" key="5">
    <source>
        <dbReference type="ARBA" id="ARBA00022723"/>
    </source>
</evidence>
<feature type="domain" description="Peptidase M1 leukotriene A4 hydrolase/aminopeptidase C-terminal" evidence="11">
    <location>
        <begin position="209"/>
        <end position="357"/>
    </location>
</feature>
<dbReference type="Gene3D" id="3.30.2010.30">
    <property type="match status" value="1"/>
</dbReference>
<keyword evidence="8" id="KW-0482">Metalloprotease</keyword>
<dbReference type="GO" id="GO:0019370">
    <property type="term" value="P:leukotriene biosynthetic process"/>
    <property type="evidence" value="ECO:0007669"/>
    <property type="project" value="TreeGrafter"/>
</dbReference>
<comment type="cofactor">
    <cofactor evidence="10">
        <name>Zn(2+)</name>
        <dbReference type="ChEBI" id="CHEBI:29105"/>
    </cofactor>
    <text evidence="10">Binds 1 zinc ion per subunit.</text>
</comment>
<sequence length="361" mass="41576">MPSYLIAIVVGALESREIGPRSRVWSEKEYVDEAAFEFSETETMLKTAESLAGPYVWGQYDLLVLPPSFPYGGMENPCLTFVTPTVLAGDRSLAGVIAHEISHSWTGNLVTNRTWEHSWLNEGHTVYIERMIARCMESEQLRQFEGIGGWKELQESVKEFGPNNVLTNLVTNLHEVDTDEAFSFVPYEKGFALLYHLEELMGGPEVFMGFVKSYIQLFAYGSVTTEEWKNYLFTYFKDKVDILNKVDWNGWMHTPGMPPEPLPLSHVKKMQEVYQLNSVKNTEFRFRWLRICVRAHWEEAVPLALKMATEQGRMKFTRPLFREVYNFSKYSDEAVKTFKEHRAALHPVTAMLVAKDLKIDG</sequence>
<organism evidence="12 13">
    <name type="scientific">Cyprinus carpio</name>
    <name type="common">Common carp</name>
    <dbReference type="NCBI Taxonomy" id="7962"/>
    <lineage>
        <taxon>Eukaryota</taxon>
        <taxon>Metazoa</taxon>
        <taxon>Chordata</taxon>
        <taxon>Craniata</taxon>
        <taxon>Vertebrata</taxon>
        <taxon>Euteleostomi</taxon>
        <taxon>Actinopterygii</taxon>
        <taxon>Neopterygii</taxon>
        <taxon>Teleostei</taxon>
        <taxon>Ostariophysi</taxon>
        <taxon>Cypriniformes</taxon>
        <taxon>Cyprinidae</taxon>
        <taxon>Cyprininae</taxon>
        <taxon>Cyprinus</taxon>
    </lineage>
</organism>
<keyword evidence="5 10" id="KW-0479">Metal-binding</keyword>
<dbReference type="Proteomes" id="UP000694701">
    <property type="component" value="Unplaced"/>
</dbReference>
<dbReference type="Ensembl" id="ENSCCRT00020023228.1">
    <property type="protein sequence ID" value="ENSCCRP00020021141.1"/>
    <property type="gene ID" value="ENSCCRG00020009327.1"/>
</dbReference>
<evidence type="ECO:0000256" key="3">
    <source>
        <dbReference type="ARBA" id="ARBA00022490"/>
    </source>
</evidence>
<dbReference type="SUPFAM" id="SSF55486">
    <property type="entry name" value="Metalloproteases ('zincins'), catalytic domain"/>
    <property type="match status" value="1"/>
</dbReference>
<evidence type="ECO:0000256" key="7">
    <source>
        <dbReference type="ARBA" id="ARBA00022833"/>
    </source>
</evidence>
<name>A0A8C2D508_CYPCA</name>
<dbReference type="InterPro" id="IPR016024">
    <property type="entry name" value="ARM-type_fold"/>
</dbReference>
<dbReference type="SMART" id="SM01263">
    <property type="entry name" value="Leuk-A4-hydro_C"/>
    <property type="match status" value="1"/>
</dbReference>
<dbReference type="GO" id="GO:0006508">
    <property type="term" value="P:proteolysis"/>
    <property type="evidence" value="ECO:0007669"/>
    <property type="project" value="UniProtKB-KW"/>
</dbReference>
<evidence type="ECO:0000256" key="4">
    <source>
        <dbReference type="ARBA" id="ARBA00022670"/>
    </source>
</evidence>
<dbReference type="InterPro" id="IPR049980">
    <property type="entry name" value="LTA4H_cat"/>
</dbReference>
<evidence type="ECO:0000256" key="2">
    <source>
        <dbReference type="ARBA" id="ARBA00010136"/>
    </source>
</evidence>
<dbReference type="Gene3D" id="1.10.390.10">
    <property type="entry name" value="Neutral Protease Domain 2"/>
    <property type="match status" value="1"/>
</dbReference>
<protein>
    <submittedName>
        <fullName evidence="12">Leukotriene A4 hydrolase</fullName>
    </submittedName>
</protein>
<dbReference type="InterPro" id="IPR014782">
    <property type="entry name" value="Peptidase_M1_dom"/>
</dbReference>
<dbReference type="InterPro" id="IPR038502">
    <property type="entry name" value="M1_LTA-4_hydro/amino_C_sf"/>
</dbReference>
<feature type="binding site" evidence="10">
    <location>
        <position position="99"/>
    </location>
    <ligand>
        <name>Zn(2+)</name>
        <dbReference type="ChEBI" id="CHEBI:29105"/>
        <note>catalytic</note>
    </ligand>
</feature>
<feature type="active site" description="Proton donor" evidence="9">
    <location>
        <position position="187"/>
    </location>
</feature>
<keyword evidence="6" id="KW-0378">Hydrolase</keyword>
<dbReference type="PANTHER" id="PTHR45726">
    <property type="entry name" value="LEUKOTRIENE A-4 HYDROLASE"/>
    <property type="match status" value="1"/>
</dbReference>
<dbReference type="FunFam" id="1.10.390.10:FF:000003">
    <property type="entry name" value="Leukotriene A(4) hydrolase"/>
    <property type="match status" value="1"/>
</dbReference>
<evidence type="ECO:0000256" key="6">
    <source>
        <dbReference type="ARBA" id="ARBA00022801"/>
    </source>
</evidence>
<comment type="similarity">
    <text evidence="2">Belongs to the peptidase M1 family.</text>
</comment>
<comment type="subcellular location">
    <subcellularLocation>
        <location evidence="1">Cytoplasm</location>
    </subcellularLocation>
</comment>
<dbReference type="GO" id="GO:0005634">
    <property type="term" value="C:nucleus"/>
    <property type="evidence" value="ECO:0007669"/>
    <property type="project" value="TreeGrafter"/>
</dbReference>
<dbReference type="SUPFAM" id="SSF48371">
    <property type="entry name" value="ARM repeat"/>
    <property type="match status" value="1"/>
</dbReference>
<dbReference type="PRINTS" id="PR00756">
    <property type="entry name" value="ALADIPTASE"/>
</dbReference>
<feature type="binding site" evidence="10">
    <location>
        <position position="103"/>
    </location>
    <ligand>
        <name>Zn(2+)</name>
        <dbReference type="ChEBI" id="CHEBI:29105"/>
        <note>catalytic</note>
    </ligand>
</feature>
<evidence type="ECO:0000256" key="8">
    <source>
        <dbReference type="ARBA" id="ARBA00023049"/>
    </source>
</evidence>
<dbReference type="GO" id="GO:0004463">
    <property type="term" value="F:leukotriene-A4 hydrolase activity"/>
    <property type="evidence" value="ECO:0007669"/>
    <property type="project" value="TreeGrafter"/>
</dbReference>
<dbReference type="GO" id="GO:0005829">
    <property type="term" value="C:cytosol"/>
    <property type="evidence" value="ECO:0007669"/>
    <property type="project" value="TreeGrafter"/>
</dbReference>
<reference evidence="12" key="1">
    <citation type="submission" date="2025-08" db="UniProtKB">
        <authorList>
            <consortium name="Ensembl"/>
        </authorList>
    </citation>
    <scope>IDENTIFICATION</scope>
</reference>
<dbReference type="CDD" id="cd09599">
    <property type="entry name" value="M1_LTA4H"/>
    <property type="match status" value="1"/>
</dbReference>
<dbReference type="InterPro" id="IPR015211">
    <property type="entry name" value="Peptidase_M1_C"/>
</dbReference>
<dbReference type="Pfam" id="PF09127">
    <property type="entry name" value="Leuk-A4-hydro_C"/>
    <property type="match status" value="1"/>
</dbReference>
<dbReference type="GO" id="GO:0043171">
    <property type="term" value="P:peptide catabolic process"/>
    <property type="evidence" value="ECO:0007669"/>
    <property type="project" value="TreeGrafter"/>
</dbReference>
<dbReference type="AlphaFoldDB" id="A0A8C2D508"/>
<evidence type="ECO:0000259" key="11">
    <source>
        <dbReference type="SMART" id="SM01263"/>
    </source>
</evidence>
<dbReference type="FunFam" id="3.30.2010.30:FF:000001">
    <property type="entry name" value="Leukotriene A(4) hydrolase"/>
    <property type="match status" value="1"/>
</dbReference>
<keyword evidence="3" id="KW-0963">Cytoplasm</keyword>
<dbReference type="InterPro" id="IPR001930">
    <property type="entry name" value="Peptidase_M1"/>
</dbReference>
<feature type="active site" description="Proton acceptor" evidence="9">
    <location>
        <position position="100"/>
    </location>
</feature>
<dbReference type="GO" id="GO:0008237">
    <property type="term" value="F:metallopeptidase activity"/>
    <property type="evidence" value="ECO:0007669"/>
    <property type="project" value="UniProtKB-KW"/>
</dbReference>
<dbReference type="GO" id="GO:0008270">
    <property type="term" value="F:zinc ion binding"/>
    <property type="evidence" value="ECO:0007669"/>
    <property type="project" value="InterPro"/>
</dbReference>
<dbReference type="Gene3D" id="1.25.40.320">
    <property type="entry name" value="Peptidase M1, leukotriene A4 hydrolase/aminopeptidase C-terminal domain"/>
    <property type="match status" value="1"/>
</dbReference>
<proteinExistence type="inferred from homology"/>
<evidence type="ECO:0000256" key="10">
    <source>
        <dbReference type="PIRSR" id="PIRSR634015-3"/>
    </source>
</evidence>
<dbReference type="InterPro" id="IPR034015">
    <property type="entry name" value="M1_LTA4H"/>
</dbReference>
<keyword evidence="4" id="KW-0645">Protease</keyword>
<dbReference type="GO" id="GO:0004301">
    <property type="term" value="F:epoxide hydrolase activity"/>
    <property type="evidence" value="ECO:0007669"/>
    <property type="project" value="TreeGrafter"/>
</dbReference>
<evidence type="ECO:0000313" key="13">
    <source>
        <dbReference type="Proteomes" id="UP000694701"/>
    </source>
</evidence>
<dbReference type="Pfam" id="PF01433">
    <property type="entry name" value="Peptidase_M1"/>
    <property type="match status" value="1"/>
</dbReference>
<dbReference type="GO" id="GO:0004177">
    <property type="term" value="F:aminopeptidase activity"/>
    <property type="evidence" value="ECO:0007669"/>
    <property type="project" value="TreeGrafter"/>
</dbReference>
<evidence type="ECO:0000313" key="12">
    <source>
        <dbReference type="Ensembl" id="ENSCCRP00020021141.1"/>
    </source>
</evidence>
<accession>A0A8C2D508</accession>
<evidence type="ECO:0000256" key="1">
    <source>
        <dbReference type="ARBA" id="ARBA00004496"/>
    </source>
</evidence>
<feature type="binding site" evidence="10">
    <location>
        <position position="122"/>
    </location>
    <ligand>
        <name>Zn(2+)</name>
        <dbReference type="ChEBI" id="CHEBI:29105"/>
        <note>catalytic</note>
    </ligand>
</feature>
<evidence type="ECO:0000256" key="9">
    <source>
        <dbReference type="PIRSR" id="PIRSR634015-1"/>
    </source>
</evidence>
<dbReference type="PANTHER" id="PTHR45726:SF3">
    <property type="entry name" value="LEUKOTRIENE A-4 HYDROLASE"/>
    <property type="match status" value="1"/>
</dbReference>